<keyword evidence="1" id="KW-0695">RNA-directed DNA polymerase</keyword>
<gene>
    <name evidence="1" type="ORF">Tci_024453</name>
</gene>
<organism evidence="1">
    <name type="scientific">Tanacetum cinerariifolium</name>
    <name type="common">Dalmatian daisy</name>
    <name type="synonym">Chrysanthemum cinerariifolium</name>
    <dbReference type="NCBI Taxonomy" id="118510"/>
    <lineage>
        <taxon>Eukaryota</taxon>
        <taxon>Viridiplantae</taxon>
        <taxon>Streptophyta</taxon>
        <taxon>Embryophyta</taxon>
        <taxon>Tracheophyta</taxon>
        <taxon>Spermatophyta</taxon>
        <taxon>Magnoliopsida</taxon>
        <taxon>eudicotyledons</taxon>
        <taxon>Gunneridae</taxon>
        <taxon>Pentapetalae</taxon>
        <taxon>asterids</taxon>
        <taxon>campanulids</taxon>
        <taxon>Asterales</taxon>
        <taxon>Asteraceae</taxon>
        <taxon>Asteroideae</taxon>
        <taxon>Anthemideae</taxon>
        <taxon>Anthemidinae</taxon>
        <taxon>Tanacetum</taxon>
    </lineage>
</organism>
<sequence>MSLRGLDVPSIACPVCQLGVETTDHLFFSYSFATDIFTKILVWWELPVIGFSTYQEWLSGFEGLKIKREVKDYLEELGEI</sequence>
<name>A0A6L2KWS5_TANCI</name>
<keyword evidence="1" id="KW-0548">Nucleotidyltransferase</keyword>
<proteinExistence type="predicted"/>
<dbReference type="EMBL" id="BKCJ010003020">
    <property type="protein sequence ID" value="GEU52475.1"/>
    <property type="molecule type" value="Genomic_DNA"/>
</dbReference>
<dbReference type="AlphaFoldDB" id="A0A6L2KWS5"/>
<accession>A0A6L2KWS5</accession>
<reference evidence="1" key="1">
    <citation type="journal article" date="2019" name="Sci. Rep.">
        <title>Draft genome of Tanacetum cinerariifolium, the natural source of mosquito coil.</title>
        <authorList>
            <person name="Yamashiro T."/>
            <person name="Shiraishi A."/>
            <person name="Satake H."/>
            <person name="Nakayama K."/>
        </authorList>
    </citation>
    <scope>NUCLEOTIDE SEQUENCE</scope>
</reference>
<dbReference type="GO" id="GO:0003964">
    <property type="term" value="F:RNA-directed DNA polymerase activity"/>
    <property type="evidence" value="ECO:0007669"/>
    <property type="project" value="UniProtKB-KW"/>
</dbReference>
<comment type="caution">
    <text evidence="1">The sequence shown here is derived from an EMBL/GenBank/DDBJ whole genome shotgun (WGS) entry which is preliminary data.</text>
</comment>
<evidence type="ECO:0000313" key="1">
    <source>
        <dbReference type="EMBL" id="GEU52475.1"/>
    </source>
</evidence>
<protein>
    <submittedName>
        <fullName evidence="1">Reverse transcriptase domain, reverse transcriptase zinc-binding domain protein</fullName>
    </submittedName>
</protein>
<keyword evidence="1" id="KW-0808">Transferase</keyword>